<evidence type="ECO:0000256" key="3">
    <source>
        <dbReference type="ARBA" id="ARBA00022553"/>
    </source>
</evidence>
<reference evidence="11 12" key="1">
    <citation type="submission" date="2017-11" db="EMBL/GenBank/DDBJ databases">
        <title>Genomic Encyclopedia of Archaeal and Bacterial Type Strains, Phase II (KMG-II): From Individual Species to Whole Genera.</title>
        <authorList>
            <person name="Goeker M."/>
        </authorList>
    </citation>
    <scope>NUCLEOTIDE SEQUENCE [LARGE SCALE GENOMIC DNA]</scope>
    <source>
        <strain evidence="11 12">DSM 25625</strain>
    </source>
</reference>
<name>A0A2M9BUD8_9MICO</name>
<gene>
    <name evidence="11" type="ORF">CLV54_2486</name>
</gene>
<keyword evidence="9" id="KW-0472">Membrane</keyword>
<feature type="transmembrane region" description="Helical" evidence="9">
    <location>
        <begin position="108"/>
        <end position="129"/>
    </location>
</feature>
<dbReference type="Gene3D" id="1.20.5.1930">
    <property type="match status" value="1"/>
</dbReference>
<dbReference type="Pfam" id="PF02518">
    <property type="entry name" value="HATPase_c"/>
    <property type="match status" value="1"/>
</dbReference>
<dbReference type="CDD" id="cd16917">
    <property type="entry name" value="HATPase_UhpB-NarQ-NarX-like"/>
    <property type="match status" value="1"/>
</dbReference>
<comment type="catalytic activity">
    <reaction evidence="1">
        <text>ATP + protein L-histidine = ADP + protein N-phospho-L-histidine.</text>
        <dbReference type="EC" id="2.7.13.3"/>
    </reaction>
</comment>
<evidence type="ECO:0000256" key="7">
    <source>
        <dbReference type="ARBA" id="ARBA00022840"/>
    </source>
</evidence>
<dbReference type="InterPro" id="IPR003594">
    <property type="entry name" value="HATPase_dom"/>
</dbReference>
<protein>
    <recommendedName>
        <fullName evidence="2">histidine kinase</fullName>
        <ecNumber evidence="2">2.7.13.3</ecNumber>
    </recommendedName>
</protein>
<keyword evidence="6 11" id="KW-0418">Kinase</keyword>
<keyword evidence="9" id="KW-0812">Transmembrane</keyword>
<keyword evidence="4" id="KW-0808">Transferase</keyword>
<dbReference type="SUPFAM" id="SSF55874">
    <property type="entry name" value="ATPase domain of HSP90 chaperone/DNA topoisomerase II/histidine kinase"/>
    <property type="match status" value="1"/>
</dbReference>
<keyword evidence="12" id="KW-1185">Reference proteome</keyword>
<keyword evidence="7" id="KW-0067">ATP-binding</keyword>
<dbReference type="InterPro" id="IPR050482">
    <property type="entry name" value="Sensor_HK_TwoCompSys"/>
</dbReference>
<evidence type="ECO:0000313" key="12">
    <source>
        <dbReference type="Proteomes" id="UP000230161"/>
    </source>
</evidence>
<evidence type="ECO:0000256" key="4">
    <source>
        <dbReference type="ARBA" id="ARBA00022679"/>
    </source>
</evidence>
<evidence type="ECO:0000256" key="2">
    <source>
        <dbReference type="ARBA" id="ARBA00012438"/>
    </source>
</evidence>
<keyword evidence="5" id="KW-0547">Nucleotide-binding</keyword>
<evidence type="ECO:0000256" key="1">
    <source>
        <dbReference type="ARBA" id="ARBA00000085"/>
    </source>
</evidence>
<dbReference type="AlphaFoldDB" id="A0A2M9BUD8"/>
<evidence type="ECO:0000313" key="11">
    <source>
        <dbReference type="EMBL" id="PJJ61541.1"/>
    </source>
</evidence>
<dbReference type="SMART" id="SM00387">
    <property type="entry name" value="HATPase_c"/>
    <property type="match status" value="1"/>
</dbReference>
<evidence type="ECO:0000256" key="9">
    <source>
        <dbReference type="SAM" id="Phobius"/>
    </source>
</evidence>
<feature type="transmembrane region" description="Helical" evidence="9">
    <location>
        <begin position="42"/>
        <end position="61"/>
    </location>
</feature>
<sequence length="407" mass="42498">MPRLAVLLIPVILSFVVQVPAAVFFSVSSLRAGNGRAGDGDIATAALAIGLALLGPLALLASRRFPGPVVALVTAAATTDLLVAPDHGPPYISLAFAIVLGMARGARVWAFASVAAGWLLCVTIGAAIGLDWNPFRIVATTIGIVICLGIGGVIRSRRERMSAFRAESSRRRLSAEQAERVRIARELHDVLAHSLSQINVQASVGLHLAEQQPERAREALANIKVTSKDALDDVRQVLGMLRAEPESGERDESAHFAHAADSVALAHSARQAGAPDAPLTPQADLAQLPALVARVAHPGLSVRLDDGLTVQPPGAVQFAVYRIVQESLTNVVRHAAASEVRVSLAEEGDTIVVTVADDGRGANDPVPGGGLLGMRERAELIGGSLDAGPGPRGGFRVVARLPRGVER</sequence>
<dbReference type="GO" id="GO:0046983">
    <property type="term" value="F:protein dimerization activity"/>
    <property type="evidence" value="ECO:0007669"/>
    <property type="project" value="InterPro"/>
</dbReference>
<evidence type="ECO:0000259" key="10">
    <source>
        <dbReference type="SMART" id="SM00387"/>
    </source>
</evidence>
<dbReference type="PANTHER" id="PTHR24421:SF10">
    <property type="entry name" value="NITRATE_NITRITE SENSOR PROTEIN NARQ"/>
    <property type="match status" value="1"/>
</dbReference>
<feature type="transmembrane region" description="Helical" evidence="9">
    <location>
        <begin position="135"/>
        <end position="154"/>
    </location>
</feature>
<organism evidence="11 12">
    <name type="scientific">Compostimonas suwonensis</name>
    <dbReference type="NCBI Taxonomy" id="1048394"/>
    <lineage>
        <taxon>Bacteria</taxon>
        <taxon>Bacillati</taxon>
        <taxon>Actinomycetota</taxon>
        <taxon>Actinomycetes</taxon>
        <taxon>Micrococcales</taxon>
        <taxon>Microbacteriaceae</taxon>
        <taxon>Compostimonas</taxon>
    </lineage>
</organism>
<dbReference type="PANTHER" id="PTHR24421">
    <property type="entry name" value="NITRATE/NITRITE SENSOR PROTEIN NARX-RELATED"/>
    <property type="match status" value="1"/>
</dbReference>
<accession>A0A2M9BUD8</accession>
<feature type="domain" description="Histidine kinase/HSP90-like ATPase" evidence="10">
    <location>
        <begin position="315"/>
        <end position="405"/>
    </location>
</feature>
<keyword evidence="3" id="KW-0597">Phosphoprotein</keyword>
<dbReference type="GO" id="GO:0000155">
    <property type="term" value="F:phosphorelay sensor kinase activity"/>
    <property type="evidence" value="ECO:0007669"/>
    <property type="project" value="InterPro"/>
</dbReference>
<evidence type="ECO:0000256" key="6">
    <source>
        <dbReference type="ARBA" id="ARBA00022777"/>
    </source>
</evidence>
<dbReference type="EC" id="2.7.13.3" evidence="2"/>
<dbReference type="InterPro" id="IPR036890">
    <property type="entry name" value="HATPase_C_sf"/>
</dbReference>
<evidence type="ECO:0000256" key="8">
    <source>
        <dbReference type="ARBA" id="ARBA00023012"/>
    </source>
</evidence>
<dbReference type="EMBL" id="PGFB01000004">
    <property type="protein sequence ID" value="PJJ61541.1"/>
    <property type="molecule type" value="Genomic_DNA"/>
</dbReference>
<dbReference type="InterPro" id="IPR011712">
    <property type="entry name" value="Sig_transdc_His_kin_sub3_dim/P"/>
</dbReference>
<dbReference type="Pfam" id="PF07730">
    <property type="entry name" value="HisKA_3"/>
    <property type="match status" value="1"/>
</dbReference>
<evidence type="ECO:0000256" key="5">
    <source>
        <dbReference type="ARBA" id="ARBA00022741"/>
    </source>
</evidence>
<keyword evidence="8" id="KW-0902">Two-component regulatory system</keyword>
<keyword evidence="9" id="KW-1133">Transmembrane helix</keyword>
<comment type="caution">
    <text evidence="11">The sequence shown here is derived from an EMBL/GenBank/DDBJ whole genome shotgun (WGS) entry which is preliminary data.</text>
</comment>
<dbReference type="Gene3D" id="3.30.565.10">
    <property type="entry name" value="Histidine kinase-like ATPase, C-terminal domain"/>
    <property type="match status" value="1"/>
</dbReference>
<dbReference type="GO" id="GO:0005524">
    <property type="term" value="F:ATP binding"/>
    <property type="evidence" value="ECO:0007669"/>
    <property type="project" value="UniProtKB-KW"/>
</dbReference>
<proteinExistence type="predicted"/>
<dbReference type="Proteomes" id="UP000230161">
    <property type="component" value="Unassembled WGS sequence"/>
</dbReference>
<dbReference type="GO" id="GO:0016020">
    <property type="term" value="C:membrane"/>
    <property type="evidence" value="ECO:0007669"/>
    <property type="project" value="InterPro"/>
</dbReference>